<evidence type="ECO:0000313" key="2">
    <source>
        <dbReference type="EMBL" id="EER36675.1"/>
    </source>
</evidence>
<dbReference type="PROSITE" id="PS50011">
    <property type="entry name" value="PROTEIN_KINASE_DOM"/>
    <property type="match status" value="1"/>
</dbReference>
<dbReference type="OrthoDB" id="4187825at2759"/>
<dbReference type="Pfam" id="PF17667">
    <property type="entry name" value="Pkinase_fungal"/>
    <property type="match status" value="1"/>
</dbReference>
<evidence type="ECO:0000313" key="3">
    <source>
        <dbReference type="Proteomes" id="UP000002624"/>
    </source>
</evidence>
<dbReference type="STRING" id="544712.C6HT00"/>
<dbReference type="PANTHER" id="PTHR38248">
    <property type="entry name" value="FUNK1 6"/>
    <property type="match status" value="1"/>
</dbReference>
<dbReference type="SUPFAM" id="SSF56112">
    <property type="entry name" value="Protein kinase-like (PK-like)"/>
    <property type="match status" value="1"/>
</dbReference>
<sequence>MPNIYSDTSVLDPNSDGKWAEFPDPPVQDEVLDWWFRLQDDLLSEARGVYFTTMTKKDLIGSDAERQVDLLLKAKGEGGSRNNHNWKDVRVVGELKQSEQEIRSKNTVLQISRYVRDIFTAQPTRRFVHAFAVCGTKMETWVFDRSGPYSSGVLDVYKDPERFFQVILGYAMMSDEELGLNTFTTQNGDGARTITVERAESGEETVLRLDPAPLCSQPAIVCRGMSCFLAKDGDKMEAVAKFSWTSDKRRPEVDLLKLARQRGVKGVARVIGHSAITSVTDMRDGLTFDNRYTFRSAAPSTTSSFTQSHSHNPLSQSFTQLRGLELLTALRDSIKAHRSLYLDRKILYRDISENNIIITNPEKAEGSSGMLIDLDLGKEIGTRSGARHQTGTIEFMAIEVLLNVDHTYQHDLESFFYVLIWQCGRHGWRFSGNPRDQPKDSLLTKWYTGTFRDITQIKQSDMGASEFEDILKEFPLQFDSIKPLCRELQRLFFSIYDGDIFTGTPVGPKKMYGPIIQAFDKAIHDIKAAEA</sequence>
<gene>
    <name evidence="2" type="ORF">HCDG_09331</name>
</gene>
<reference evidence="3" key="1">
    <citation type="submission" date="2009-05" db="EMBL/GenBank/DDBJ databases">
        <title>The genome sequence of Ajellomyces capsulatus strain H143.</title>
        <authorList>
            <person name="Champion M."/>
            <person name="Cuomo C.A."/>
            <person name="Ma L.-J."/>
            <person name="Henn M.R."/>
            <person name="Sil A."/>
            <person name="Goldman B."/>
            <person name="Young S.K."/>
            <person name="Kodira C.D."/>
            <person name="Zeng Q."/>
            <person name="Koehrsen M."/>
            <person name="Alvarado L."/>
            <person name="Berlin A.M."/>
            <person name="Borenstein D."/>
            <person name="Chen Z."/>
            <person name="Engels R."/>
            <person name="Freedman E."/>
            <person name="Gellesch M."/>
            <person name="Goldberg J."/>
            <person name="Griggs A."/>
            <person name="Gujja S."/>
            <person name="Heiman D.I."/>
            <person name="Hepburn T.A."/>
            <person name="Howarth C."/>
            <person name="Jen D."/>
            <person name="Larson L."/>
            <person name="Lewis B."/>
            <person name="Mehta T."/>
            <person name="Park D."/>
            <person name="Pearson M."/>
            <person name="Roberts A."/>
            <person name="Saif S."/>
            <person name="Shea T.D."/>
            <person name="Shenoy N."/>
            <person name="Sisk P."/>
            <person name="Stolte C."/>
            <person name="Sykes S."/>
            <person name="Walk T."/>
            <person name="White J."/>
            <person name="Yandava C."/>
            <person name="Klein B."/>
            <person name="McEwen J.G."/>
            <person name="Puccia R."/>
            <person name="Goldman G.H."/>
            <person name="Felipe M.S."/>
            <person name="Nino-Vega G."/>
            <person name="San-Blas G."/>
            <person name="Taylor J.W."/>
            <person name="Mendoza L."/>
            <person name="Galagan J.E."/>
            <person name="Nusbaum C."/>
            <person name="Birren B.W."/>
        </authorList>
    </citation>
    <scope>NUCLEOTIDE SEQUENCE [LARGE SCALE GENOMIC DNA]</scope>
    <source>
        <strain evidence="3">H143</strain>
    </source>
</reference>
<dbReference type="VEuPathDB" id="FungiDB:HCDG_09331"/>
<keyword evidence="2" id="KW-0808">Transferase</keyword>
<dbReference type="GO" id="GO:0005524">
    <property type="term" value="F:ATP binding"/>
    <property type="evidence" value="ECO:0007669"/>
    <property type="project" value="InterPro"/>
</dbReference>
<dbReference type="InterPro" id="IPR011009">
    <property type="entry name" value="Kinase-like_dom_sf"/>
</dbReference>
<proteinExistence type="predicted"/>
<dbReference type="Gene3D" id="1.10.510.10">
    <property type="entry name" value="Transferase(Phosphotransferase) domain 1"/>
    <property type="match status" value="1"/>
</dbReference>
<dbReference type="GO" id="GO:0004674">
    <property type="term" value="F:protein serine/threonine kinase activity"/>
    <property type="evidence" value="ECO:0007669"/>
    <property type="project" value="UniProtKB-KW"/>
</dbReference>
<dbReference type="PANTHER" id="PTHR38248:SF2">
    <property type="entry name" value="FUNK1 11"/>
    <property type="match status" value="1"/>
</dbReference>
<feature type="domain" description="Protein kinase" evidence="1">
    <location>
        <begin position="181"/>
        <end position="493"/>
    </location>
</feature>
<keyword evidence="2" id="KW-0418">Kinase</keyword>
<dbReference type="HOGENOM" id="CLU_005513_3_0_1"/>
<name>C6HT00_AJECH</name>
<accession>C6HT00</accession>
<protein>
    <submittedName>
        <fullName evidence="2">Serine/threonine protein kinase Sgk2</fullName>
    </submittedName>
</protein>
<dbReference type="OMA" id="TPLCSQY"/>
<evidence type="ECO:0000259" key="1">
    <source>
        <dbReference type="PROSITE" id="PS50011"/>
    </source>
</evidence>
<dbReference type="Proteomes" id="UP000002624">
    <property type="component" value="Unassembled WGS sequence"/>
</dbReference>
<dbReference type="InterPro" id="IPR040976">
    <property type="entry name" value="Pkinase_fungal"/>
</dbReference>
<dbReference type="InterPro" id="IPR000719">
    <property type="entry name" value="Prot_kinase_dom"/>
</dbReference>
<dbReference type="AlphaFoldDB" id="C6HT00"/>
<keyword evidence="2" id="KW-0723">Serine/threonine-protein kinase</keyword>
<dbReference type="EMBL" id="GG692439">
    <property type="protein sequence ID" value="EER36675.1"/>
    <property type="molecule type" value="Genomic_DNA"/>
</dbReference>
<organism evidence="2 3">
    <name type="scientific">Ajellomyces capsulatus (strain H143)</name>
    <name type="common">Darling's disease fungus</name>
    <name type="synonym">Histoplasma capsulatum</name>
    <dbReference type="NCBI Taxonomy" id="544712"/>
    <lineage>
        <taxon>Eukaryota</taxon>
        <taxon>Fungi</taxon>
        <taxon>Dikarya</taxon>
        <taxon>Ascomycota</taxon>
        <taxon>Pezizomycotina</taxon>
        <taxon>Eurotiomycetes</taxon>
        <taxon>Eurotiomycetidae</taxon>
        <taxon>Onygenales</taxon>
        <taxon>Ajellomycetaceae</taxon>
        <taxon>Histoplasma</taxon>
    </lineage>
</organism>